<dbReference type="RefSeq" id="XP_022647047.1">
    <property type="nucleotide sequence ID" value="XM_022791312.1"/>
</dbReference>
<dbReference type="GO" id="GO:0055037">
    <property type="term" value="C:recycling endosome"/>
    <property type="evidence" value="ECO:0007669"/>
    <property type="project" value="TreeGrafter"/>
</dbReference>
<dbReference type="PANTHER" id="PTHR32059">
    <property type="entry name" value="RAB11-BINDING PROTEIN RELCH"/>
    <property type="match status" value="1"/>
</dbReference>
<dbReference type="Proteomes" id="UP000594260">
    <property type="component" value="Unplaced"/>
</dbReference>
<name>A0A7M7MA33_VARDE</name>
<feature type="region of interest" description="Disordered" evidence="1">
    <location>
        <begin position="261"/>
        <end position="297"/>
    </location>
</feature>
<dbReference type="OrthoDB" id="1695393at2759"/>
<reference evidence="2" key="1">
    <citation type="submission" date="2021-01" db="UniProtKB">
        <authorList>
            <consortium name="EnsemblMetazoa"/>
        </authorList>
    </citation>
    <scope>IDENTIFICATION</scope>
</reference>
<dbReference type="AlphaFoldDB" id="A0A7M7MA33"/>
<dbReference type="GO" id="GO:0032367">
    <property type="term" value="P:intracellular cholesterol transport"/>
    <property type="evidence" value="ECO:0007669"/>
    <property type="project" value="InterPro"/>
</dbReference>
<dbReference type="PANTHER" id="PTHR32059:SF0">
    <property type="entry name" value="RAB11-BINDING PROTEIN RELCH"/>
    <property type="match status" value="1"/>
</dbReference>
<keyword evidence="3" id="KW-1185">Reference proteome</keyword>
<evidence type="ECO:0000313" key="3">
    <source>
        <dbReference type="Proteomes" id="UP000594260"/>
    </source>
</evidence>
<protein>
    <recommendedName>
        <fullName evidence="4">LisH domain-containing protein</fullName>
    </recommendedName>
</protein>
<dbReference type="InterPro" id="IPR040362">
    <property type="entry name" value="RELCH"/>
</dbReference>
<dbReference type="GeneID" id="111244329"/>
<sequence>MVSVSILFYWSFKSLLESTFLKMDSGEPLKLDGVARLLLNEKLYLSALELHTELLHRGSELPVLRDFFNNPGNFEHLVQITEPVATTPCPLPRTSSVQTLESLDMTRYSEDGEGLMAEKVAVLEFELRKAKDAIRSLRNNLTVVSEHTPDAAVVISASASLAPLQGDDGCRTVVDDLPHSIGGTTACTPGEAPLLPHEQRAVNFLVNEYLLEHNYKLTAITFAEEDDNQGRDFDDWDEVGLNISKPPRLGQLYRKFNRWHSSTRKTSSTELAPPCSMEQKPESCPSIDLPDIVGHAS</sequence>
<dbReference type="InterPro" id="IPR006594">
    <property type="entry name" value="LisH"/>
</dbReference>
<accession>A0A7M7MA33</accession>
<dbReference type="SMART" id="SM00667">
    <property type="entry name" value="LisH"/>
    <property type="match status" value="1"/>
</dbReference>
<dbReference type="PROSITE" id="PS50896">
    <property type="entry name" value="LISH"/>
    <property type="match status" value="1"/>
</dbReference>
<dbReference type="KEGG" id="vde:111244329"/>
<evidence type="ECO:0000313" key="2">
    <source>
        <dbReference type="EnsemblMetazoa" id="XP_022647047"/>
    </source>
</evidence>
<organism evidence="2 3">
    <name type="scientific">Varroa destructor</name>
    <name type="common">Honeybee mite</name>
    <dbReference type="NCBI Taxonomy" id="109461"/>
    <lineage>
        <taxon>Eukaryota</taxon>
        <taxon>Metazoa</taxon>
        <taxon>Ecdysozoa</taxon>
        <taxon>Arthropoda</taxon>
        <taxon>Chelicerata</taxon>
        <taxon>Arachnida</taxon>
        <taxon>Acari</taxon>
        <taxon>Parasitiformes</taxon>
        <taxon>Mesostigmata</taxon>
        <taxon>Gamasina</taxon>
        <taxon>Dermanyssoidea</taxon>
        <taxon>Varroidae</taxon>
        <taxon>Varroa</taxon>
    </lineage>
</organism>
<proteinExistence type="predicted"/>
<dbReference type="InParanoid" id="A0A7M7MA33"/>
<evidence type="ECO:0000256" key="1">
    <source>
        <dbReference type="SAM" id="MobiDB-lite"/>
    </source>
</evidence>
<evidence type="ECO:0008006" key="4">
    <source>
        <dbReference type="Google" id="ProtNLM"/>
    </source>
</evidence>
<dbReference type="GO" id="GO:0005802">
    <property type="term" value="C:trans-Golgi network"/>
    <property type="evidence" value="ECO:0007669"/>
    <property type="project" value="InterPro"/>
</dbReference>
<dbReference type="EnsemblMetazoa" id="XM_022791312">
    <property type="protein sequence ID" value="XP_022647047"/>
    <property type="gene ID" value="LOC111244329"/>
</dbReference>